<keyword evidence="3" id="KW-0805">Transcription regulation</keyword>
<dbReference type="Gene3D" id="1.10.10.10">
    <property type="entry name" value="Winged helix-like DNA-binding domain superfamily/Winged helix DNA-binding domain"/>
    <property type="match status" value="1"/>
</dbReference>
<keyword evidence="4" id="KW-0238">DNA-binding</keyword>
<evidence type="ECO:0000256" key="5">
    <source>
        <dbReference type="ARBA" id="ARBA00023163"/>
    </source>
</evidence>
<gene>
    <name evidence="8" type="ORF">ACGFYS_01195</name>
</gene>
<name>A0ABW7BJB5_9ACTN</name>
<dbReference type="CDD" id="cd15831">
    <property type="entry name" value="BTAD"/>
    <property type="match status" value="1"/>
</dbReference>
<dbReference type="PANTHER" id="PTHR35807">
    <property type="entry name" value="TRANSCRIPTIONAL REGULATOR REDD-RELATED"/>
    <property type="match status" value="1"/>
</dbReference>
<dbReference type="SMART" id="SM01043">
    <property type="entry name" value="BTAD"/>
    <property type="match status" value="1"/>
</dbReference>
<dbReference type="Gene3D" id="1.25.40.10">
    <property type="entry name" value="Tetratricopeptide repeat domain"/>
    <property type="match status" value="1"/>
</dbReference>
<accession>A0ABW7BJB5</accession>
<dbReference type="PANTHER" id="PTHR35807:SF1">
    <property type="entry name" value="TRANSCRIPTIONAL REGULATOR REDD"/>
    <property type="match status" value="1"/>
</dbReference>
<keyword evidence="2" id="KW-0902">Two-component regulatory system</keyword>
<evidence type="ECO:0000313" key="9">
    <source>
        <dbReference type="Proteomes" id="UP001604282"/>
    </source>
</evidence>
<dbReference type="InterPro" id="IPR005158">
    <property type="entry name" value="BTAD"/>
</dbReference>
<comment type="caution">
    <text evidence="8">The sequence shown here is derived from an EMBL/GenBank/DDBJ whole genome shotgun (WGS) entry which is preliminary data.</text>
</comment>
<feature type="domain" description="Bacterial transcriptional activator" evidence="7">
    <location>
        <begin position="115"/>
        <end position="260"/>
    </location>
</feature>
<dbReference type="Proteomes" id="UP001604282">
    <property type="component" value="Unassembled WGS sequence"/>
</dbReference>
<evidence type="ECO:0000256" key="1">
    <source>
        <dbReference type="ARBA" id="ARBA00005820"/>
    </source>
</evidence>
<evidence type="ECO:0000256" key="3">
    <source>
        <dbReference type="ARBA" id="ARBA00023015"/>
    </source>
</evidence>
<reference evidence="8 9" key="1">
    <citation type="submission" date="2024-10" db="EMBL/GenBank/DDBJ databases">
        <title>The Natural Products Discovery Center: Release of the First 8490 Sequenced Strains for Exploring Actinobacteria Biosynthetic Diversity.</title>
        <authorList>
            <person name="Kalkreuter E."/>
            <person name="Kautsar S.A."/>
            <person name="Yang D."/>
            <person name="Bader C.D."/>
            <person name="Teijaro C.N."/>
            <person name="Fluegel L."/>
            <person name="Davis C.M."/>
            <person name="Simpson J.R."/>
            <person name="Lauterbach L."/>
            <person name="Steele A.D."/>
            <person name="Gui C."/>
            <person name="Meng S."/>
            <person name="Li G."/>
            <person name="Viehrig K."/>
            <person name="Ye F."/>
            <person name="Su P."/>
            <person name="Kiefer A.F."/>
            <person name="Nichols A."/>
            <person name="Cepeda A.J."/>
            <person name="Yan W."/>
            <person name="Fan B."/>
            <person name="Jiang Y."/>
            <person name="Adhikari A."/>
            <person name="Zheng C.-J."/>
            <person name="Schuster L."/>
            <person name="Cowan T.M."/>
            <person name="Smanski M.J."/>
            <person name="Chevrette M.G."/>
            <person name="De Carvalho L.P.S."/>
            <person name="Shen B."/>
        </authorList>
    </citation>
    <scope>NUCLEOTIDE SEQUENCE [LARGE SCALE GENOMIC DNA]</scope>
    <source>
        <strain evidence="8 9">NPDC048229</strain>
    </source>
</reference>
<evidence type="ECO:0000256" key="4">
    <source>
        <dbReference type="ARBA" id="ARBA00023125"/>
    </source>
</evidence>
<dbReference type="Pfam" id="PF03704">
    <property type="entry name" value="BTAD"/>
    <property type="match status" value="1"/>
</dbReference>
<dbReference type="RefSeq" id="WP_392878719.1">
    <property type="nucleotide sequence ID" value="NZ_JBICZW010000001.1"/>
</dbReference>
<dbReference type="InterPro" id="IPR011990">
    <property type="entry name" value="TPR-like_helical_dom_sf"/>
</dbReference>
<evidence type="ECO:0000313" key="8">
    <source>
        <dbReference type="EMBL" id="MFG3187536.1"/>
    </source>
</evidence>
<proteinExistence type="inferred from homology"/>
<dbReference type="EMBL" id="JBICZW010000001">
    <property type="protein sequence ID" value="MFG3187536.1"/>
    <property type="molecule type" value="Genomic_DNA"/>
</dbReference>
<sequence>MDVHVLGGLTVREGGVSITPTAAAPRQVLALLAAFAGQVVPVTVLTEELWPSGAPRGARTELATHIAELRALIARALHESEDGEATGGWTERRTADAVLVSLPGGYRLDTGVGVHDIGQFERAAGAGYRAMDTGDLGRASLRLGEALALWRGEPYAGVAAGPCLRREIERLETARLSVLDQWVEAQLGLGRHEEILSELPGLAARYATNEPLQAHLMVALLRCGRHEEALAVYERLRTVLQRESGMEPSARLRRLQHSVLAVRHTRVGAGSGASRAGGSAGLFGAAPGYAPGAAGSARGEGVPTVTWYGSALPRVPAQPQPGRTDAAAGGAAVGAATGVAMAV</sequence>
<evidence type="ECO:0000259" key="7">
    <source>
        <dbReference type="SMART" id="SM01043"/>
    </source>
</evidence>
<keyword evidence="5" id="KW-0804">Transcription</keyword>
<dbReference type="InterPro" id="IPR036388">
    <property type="entry name" value="WH-like_DNA-bd_sf"/>
</dbReference>
<evidence type="ECO:0000256" key="2">
    <source>
        <dbReference type="ARBA" id="ARBA00023012"/>
    </source>
</evidence>
<feature type="domain" description="OmpR/PhoB-type" evidence="6">
    <location>
        <begin position="15"/>
        <end position="108"/>
    </location>
</feature>
<evidence type="ECO:0000259" key="6">
    <source>
        <dbReference type="SMART" id="SM00862"/>
    </source>
</evidence>
<keyword evidence="9" id="KW-1185">Reference proteome</keyword>
<dbReference type="SUPFAM" id="SSF46894">
    <property type="entry name" value="C-terminal effector domain of the bipartite response regulators"/>
    <property type="match status" value="1"/>
</dbReference>
<dbReference type="InterPro" id="IPR001867">
    <property type="entry name" value="OmpR/PhoB-type_DNA-bd"/>
</dbReference>
<comment type="similarity">
    <text evidence="1">Belongs to the AfsR/DnrI/RedD regulatory family.</text>
</comment>
<dbReference type="SUPFAM" id="SSF48452">
    <property type="entry name" value="TPR-like"/>
    <property type="match status" value="1"/>
</dbReference>
<dbReference type="InterPro" id="IPR016032">
    <property type="entry name" value="Sig_transdc_resp-reg_C-effctor"/>
</dbReference>
<dbReference type="InterPro" id="IPR051677">
    <property type="entry name" value="AfsR-DnrI-RedD_regulator"/>
</dbReference>
<organism evidence="8 9">
    <name type="scientific">Streptomyces omiyaensis</name>
    <dbReference type="NCBI Taxonomy" id="68247"/>
    <lineage>
        <taxon>Bacteria</taxon>
        <taxon>Bacillati</taxon>
        <taxon>Actinomycetota</taxon>
        <taxon>Actinomycetes</taxon>
        <taxon>Kitasatosporales</taxon>
        <taxon>Streptomycetaceae</taxon>
        <taxon>Streptomyces</taxon>
    </lineage>
</organism>
<protein>
    <submittedName>
        <fullName evidence="8">BTAD domain-containing putative transcriptional regulator</fullName>
    </submittedName>
</protein>
<dbReference type="SMART" id="SM00862">
    <property type="entry name" value="Trans_reg_C"/>
    <property type="match status" value="1"/>
</dbReference>